<organism evidence="1">
    <name type="scientific">Anopheles sinensis</name>
    <name type="common">Mosquito</name>
    <dbReference type="NCBI Taxonomy" id="74873"/>
    <lineage>
        <taxon>Eukaryota</taxon>
        <taxon>Metazoa</taxon>
        <taxon>Ecdysozoa</taxon>
        <taxon>Arthropoda</taxon>
        <taxon>Hexapoda</taxon>
        <taxon>Insecta</taxon>
        <taxon>Pterygota</taxon>
        <taxon>Neoptera</taxon>
        <taxon>Endopterygota</taxon>
        <taxon>Diptera</taxon>
        <taxon>Nematocera</taxon>
        <taxon>Culicoidea</taxon>
        <taxon>Culicidae</taxon>
        <taxon>Anophelinae</taxon>
        <taxon>Anopheles</taxon>
    </lineage>
</organism>
<gene>
    <name evidence="1" type="ORF">ZHAS_00005133</name>
</gene>
<evidence type="ECO:0000313" key="2">
    <source>
        <dbReference type="EnsemblMetazoa" id="ASIC005133-PA"/>
    </source>
</evidence>
<keyword evidence="3" id="KW-1185">Reference proteome</keyword>
<proteinExistence type="predicted"/>
<accession>A0A084VJ19</accession>
<evidence type="ECO:0000313" key="3">
    <source>
        <dbReference type="Proteomes" id="UP000030765"/>
    </source>
</evidence>
<sequence length="109" mass="12187">MLPFFPGGRGKVDVSGVDRGQLWKLTSRRGRFSRAGSSTGPSIRWLSERCIDVSTAPGPFLSAAYIWHALMRATTVPDNARTPLLHTTHKRTCTHTYTFTLTFTPHVDR</sequence>
<dbReference type="EMBL" id="ATLV01013426">
    <property type="status" value="NOT_ANNOTATED_CDS"/>
    <property type="molecule type" value="Genomic_DNA"/>
</dbReference>
<dbReference type="EnsemblMetazoa" id="ASIC005133-RA">
    <property type="protein sequence ID" value="ASIC005133-PA"/>
    <property type="gene ID" value="ASIC005133"/>
</dbReference>
<dbReference type="AlphaFoldDB" id="A0A084VJ19"/>
<reference evidence="2" key="2">
    <citation type="submission" date="2020-05" db="UniProtKB">
        <authorList>
            <consortium name="EnsemblMetazoa"/>
        </authorList>
    </citation>
    <scope>IDENTIFICATION</scope>
</reference>
<dbReference type="Proteomes" id="UP000030765">
    <property type="component" value="Unassembled WGS sequence"/>
</dbReference>
<dbReference type="VEuPathDB" id="VectorBase:ASIC005133"/>
<reference evidence="1 3" key="1">
    <citation type="journal article" date="2014" name="BMC Genomics">
        <title>Genome sequence of Anopheles sinensis provides insight into genetics basis of mosquito competence for malaria parasites.</title>
        <authorList>
            <person name="Zhou D."/>
            <person name="Zhang D."/>
            <person name="Ding G."/>
            <person name="Shi L."/>
            <person name="Hou Q."/>
            <person name="Ye Y."/>
            <person name="Xu Y."/>
            <person name="Zhou H."/>
            <person name="Xiong C."/>
            <person name="Li S."/>
            <person name="Yu J."/>
            <person name="Hong S."/>
            <person name="Yu X."/>
            <person name="Zou P."/>
            <person name="Chen C."/>
            <person name="Chang X."/>
            <person name="Wang W."/>
            <person name="Lv Y."/>
            <person name="Sun Y."/>
            <person name="Ma L."/>
            <person name="Shen B."/>
            <person name="Zhu C."/>
        </authorList>
    </citation>
    <scope>NUCLEOTIDE SEQUENCE [LARGE SCALE GENOMIC DNA]</scope>
</reference>
<dbReference type="EMBL" id="KE524855">
    <property type="protein sequence ID" value="KFB37963.1"/>
    <property type="molecule type" value="Genomic_DNA"/>
</dbReference>
<protein>
    <submittedName>
        <fullName evidence="1 2">Preprotein translocase secY subunit</fullName>
    </submittedName>
</protein>
<name>A0A084VJ19_ANOSI</name>
<evidence type="ECO:0000313" key="1">
    <source>
        <dbReference type="EMBL" id="KFB37963.1"/>
    </source>
</evidence>